<keyword evidence="2" id="KW-0732">Signal</keyword>
<evidence type="ECO:0008006" key="5">
    <source>
        <dbReference type="Google" id="ProtNLM"/>
    </source>
</evidence>
<accession>A0A8T1VPE4</accession>
<dbReference type="OrthoDB" id="93797at2759"/>
<evidence type="ECO:0000256" key="1">
    <source>
        <dbReference type="SAM" id="Phobius"/>
    </source>
</evidence>
<keyword evidence="1" id="KW-0812">Transmembrane</keyword>
<dbReference type="Proteomes" id="UP000694044">
    <property type="component" value="Unassembled WGS sequence"/>
</dbReference>
<keyword evidence="4" id="KW-1185">Reference proteome</keyword>
<dbReference type="AlphaFoldDB" id="A0A8T1VPE4"/>
<organism evidence="3 4">
    <name type="scientific">Phytophthora pseudosyringae</name>
    <dbReference type="NCBI Taxonomy" id="221518"/>
    <lineage>
        <taxon>Eukaryota</taxon>
        <taxon>Sar</taxon>
        <taxon>Stramenopiles</taxon>
        <taxon>Oomycota</taxon>
        <taxon>Peronosporomycetes</taxon>
        <taxon>Peronosporales</taxon>
        <taxon>Peronosporaceae</taxon>
        <taxon>Phytophthora</taxon>
    </lineage>
</organism>
<evidence type="ECO:0000256" key="2">
    <source>
        <dbReference type="SAM" id="SignalP"/>
    </source>
</evidence>
<proteinExistence type="predicted"/>
<keyword evidence="1" id="KW-0472">Membrane</keyword>
<feature type="transmembrane region" description="Helical" evidence="1">
    <location>
        <begin position="104"/>
        <end position="126"/>
    </location>
</feature>
<reference evidence="3" key="1">
    <citation type="submission" date="2021-02" db="EMBL/GenBank/DDBJ databases">
        <authorList>
            <person name="Palmer J.M."/>
        </authorList>
    </citation>
    <scope>NUCLEOTIDE SEQUENCE</scope>
    <source>
        <strain evidence="3">SCRP734</strain>
    </source>
</reference>
<sequence>MRFVSSCLVLFVAAFLASDRTFTGAEDTAKIDNAPAPDHDRVALTKAIRHLRRRHKAGGEDRMVVPPVAAYYYMLHSTPTTSTQSYNILHAVEDDIPLSKGAKAVIAVVSVGLAAGIVGTGVFKLMQILTNSADTRGSA</sequence>
<evidence type="ECO:0000313" key="3">
    <source>
        <dbReference type="EMBL" id="KAG7383202.1"/>
    </source>
</evidence>
<comment type="caution">
    <text evidence="3">The sequence shown here is derived from an EMBL/GenBank/DDBJ whole genome shotgun (WGS) entry which is preliminary data.</text>
</comment>
<dbReference type="EMBL" id="JAGDFM010000183">
    <property type="protein sequence ID" value="KAG7383202.1"/>
    <property type="molecule type" value="Genomic_DNA"/>
</dbReference>
<evidence type="ECO:0000313" key="4">
    <source>
        <dbReference type="Proteomes" id="UP000694044"/>
    </source>
</evidence>
<protein>
    <recommendedName>
        <fullName evidence="5">RxLR effector protein</fullName>
    </recommendedName>
</protein>
<feature type="chain" id="PRO_5035946838" description="RxLR effector protein" evidence="2">
    <location>
        <begin position="26"/>
        <end position="139"/>
    </location>
</feature>
<feature type="signal peptide" evidence="2">
    <location>
        <begin position="1"/>
        <end position="25"/>
    </location>
</feature>
<keyword evidence="1" id="KW-1133">Transmembrane helix</keyword>
<name>A0A8T1VPE4_9STRA</name>
<gene>
    <name evidence="3" type="ORF">PHYPSEUDO_003936</name>
</gene>